<evidence type="ECO:0000313" key="2">
    <source>
        <dbReference type="Proteomes" id="UP000569914"/>
    </source>
</evidence>
<dbReference type="InterPro" id="IPR012808">
    <property type="entry name" value="CHP02453"/>
</dbReference>
<comment type="caution">
    <text evidence="1">The sequence shown here is derived from an EMBL/GenBank/DDBJ whole genome shotgun (WGS) entry which is preliminary data.</text>
</comment>
<dbReference type="EMBL" id="JACCBU010000001">
    <property type="protein sequence ID" value="NYE70447.1"/>
    <property type="molecule type" value="Genomic_DNA"/>
</dbReference>
<dbReference type="NCBIfam" id="TIGR02453">
    <property type="entry name" value="TIGR02453 family protein"/>
    <property type="match status" value="1"/>
</dbReference>
<dbReference type="Pfam" id="PF09365">
    <property type="entry name" value="DUF2461"/>
    <property type="match status" value="1"/>
</dbReference>
<dbReference type="RefSeq" id="WP_312878876.1">
    <property type="nucleotide sequence ID" value="NZ_JACCBU010000001.1"/>
</dbReference>
<dbReference type="AlphaFoldDB" id="A0A7Y9I537"/>
<organism evidence="1 2">
    <name type="scientific">Microlunatus parietis</name>
    <dbReference type="NCBI Taxonomy" id="682979"/>
    <lineage>
        <taxon>Bacteria</taxon>
        <taxon>Bacillati</taxon>
        <taxon>Actinomycetota</taxon>
        <taxon>Actinomycetes</taxon>
        <taxon>Propionibacteriales</taxon>
        <taxon>Propionibacteriaceae</taxon>
        <taxon>Microlunatus</taxon>
    </lineage>
</organism>
<reference evidence="1 2" key="1">
    <citation type="submission" date="2020-07" db="EMBL/GenBank/DDBJ databases">
        <title>Sequencing the genomes of 1000 actinobacteria strains.</title>
        <authorList>
            <person name="Klenk H.-P."/>
        </authorList>
    </citation>
    <scope>NUCLEOTIDE SEQUENCE [LARGE SCALE GENOMIC DNA]</scope>
    <source>
        <strain evidence="1 2">DSM 22083</strain>
    </source>
</reference>
<protein>
    <submittedName>
        <fullName evidence="1">Uncharacterized protein (TIGR02453 family)</fullName>
    </submittedName>
</protein>
<dbReference type="PANTHER" id="PTHR36452">
    <property type="entry name" value="CHROMOSOME 12, WHOLE GENOME SHOTGUN SEQUENCE"/>
    <property type="match status" value="1"/>
</dbReference>
<sequence length="211" mass="23738">MADFTGFTTEALDFYDDLELDNTKAYWTRHKAVYDDHVRAPMVALMALLEQEFGPAKIFRPYRDVRFAADKTPYKTHQGAFVAVGEATGWYADLSAAGVRVGAGFYQADGERLARYRRAVAEEVHGLALERLLAKLGRSGWEIGGDRLKTSPRGFTGDHPRIDLLRHRSLVISRQYGFEPVIHSAGLADKIRKDWRQARPLVDWVLANATG</sequence>
<evidence type="ECO:0000313" key="1">
    <source>
        <dbReference type="EMBL" id="NYE70447.1"/>
    </source>
</evidence>
<proteinExistence type="predicted"/>
<accession>A0A7Y9I537</accession>
<gene>
    <name evidence="1" type="ORF">BKA15_001776</name>
</gene>
<dbReference type="InterPro" id="IPR015996">
    <property type="entry name" value="UCP028451"/>
</dbReference>
<keyword evidence="2" id="KW-1185">Reference proteome</keyword>
<dbReference type="Proteomes" id="UP000569914">
    <property type="component" value="Unassembled WGS sequence"/>
</dbReference>
<name>A0A7Y9I537_9ACTN</name>
<dbReference type="PIRSF" id="PIRSF028451">
    <property type="entry name" value="UCP028451"/>
    <property type="match status" value="1"/>
</dbReference>
<dbReference type="PANTHER" id="PTHR36452:SF1">
    <property type="entry name" value="DUF2461 DOMAIN-CONTAINING PROTEIN"/>
    <property type="match status" value="1"/>
</dbReference>